<dbReference type="Proteomes" id="UP000030765">
    <property type="component" value="Unassembled WGS sequence"/>
</dbReference>
<dbReference type="EMBL" id="KE524705">
    <property type="protein sequence ID" value="KFB36053.1"/>
    <property type="molecule type" value="Genomic_DNA"/>
</dbReference>
<accession>A0A084VDK9</accession>
<evidence type="ECO:0000313" key="2">
    <source>
        <dbReference type="EMBL" id="KFB36053.1"/>
    </source>
</evidence>
<sequence>MACDGFAFSTKFSVSRRPESESDHPELRGANPMMRGHGLSTVGAMHRPNEDPSQGVMLSNKSLGPIIAGITFT</sequence>
<proteinExistence type="predicted"/>
<organism evidence="2">
    <name type="scientific">Anopheles sinensis</name>
    <name type="common">Mosquito</name>
    <dbReference type="NCBI Taxonomy" id="74873"/>
    <lineage>
        <taxon>Eukaryota</taxon>
        <taxon>Metazoa</taxon>
        <taxon>Ecdysozoa</taxon>
        <taxon>Arthropoda</taxon>
        <taxon>Hexapoda</taxon>
        <taxon>Insecta</taxon>
        <taxon>Pterygota</taxon>
        <taxon>Neoptera</taxon>
        <taxon>Endopterygota</taxon>
        <taxon>Diptera</taxon>
        <taxon>Nematocera</taxon>
        <taxon>Culicoidea</taxon>
        <taxon>Culicidae</taxon>
        <taxon>Anophelinae</taxon>
        <taxon>Anopheles</taxon>
    </lineage>
</organism>
<reference evidence="2 4" key="1">
    <citation type="journal article" date="2014" name="BMC Genomics">
        <title>Genome sequence of Anopheles sinensis provides insight into genetics basis of mosquito competence for malaria parasites.</title>
        <authorList>
            <person name="Zhou D."/>
            <person name="Zhang D."/>
            <person name="Ding G."/>
            <person name="Shi L."/>
            <person name="Hou Q."/>
            <person name="Ye Y."/>
            <person name="Xu Y."/>
            <person name="Zhou H."/>
            <person name="Xiong C."/>
            <person name="Li S."/>
            <person name="Yu J."/>
            <person name="Hong S."/>
            <person name="Yu X."/>
            <person name="Zou P."/>
            <person name="Chen C."/>
            <person name="Chang X."/>
            <person name="Wang W."/>
            <person name="Lv Y."/>
            <person name="Sun Y."/>
            <person name="Ma L."/>
            <person name="Shen B."/>
            <person name="Zhu C."/>
        </authorList>
    </citation>
    <scope>NUCLEOTIDE SEQUENCE [LARGE SCALE GENOMIC DNA]</scope>
</reference>
<reference evidence="3" key="2">
    <citation type="submission" date="2020-05" db="UniProtKB">
        <authorList>
            <consortium name="EnsemblMetazoa"/>
        </authorList>
    </citation>
    <scope>IDENTIFICATION</scope>
</reference>
<name>A0A084VDK9_ANOSI</name>
<protein>
    <submittedName>
        <fullName evidence="2">Uncharacterized protein LOC101036380</fullName>
    </submittedName>
</protein>
<dbReference type="VEuPathDB" id="VectorBase:ASIC003142"/>
<evidence type="ECO:0000313" key="3">
    <source>
        <dbReference type="EnsemblMetazoa" id="ASIC003142-PA"/>
    </source>
</evidence>
<evidence type="ECO:0000313" key="4">
    <source>
        <dbReference type="Proteomes" id="UP000030765"/>
    </source>
</evidence>
<evidence type="ECO:0000256" key="1">
    <source>
        <dbReference type="SAM" id="MobiDB-lite"/>
    </source>
</evidence>
<feature type="region of interest" description="Disordered" evidence="1">
    <location>
        <begin position="1"/>
        <end position="59"/>
    </location>
</feature>
<gene>
    <name evidence="2" type="ORF">ZHAS_00003142</name>
</gene>
<dbReference type="EMBL" id="ATLV01011626">
    <property type="status" value="NOT_ANNOTATED_CDS"/>
    <property type="molecule type" value="Genomic_DNA"/>
</dbReference>
<keyword evidence="4" id="KW-1185">Reference proteome</keyword>
<dbReference type="EnsemblMetazoa" id="ASIC003142-RA">
    <property type="protein sequence ID" value="ASIC003142-PA"/>
    <property type="gene ID" value="ASIC003142"/>
</dbReference>
<dbReference type="AlphaFoldDB" id="A0A084VDK9"/>
<feature type="compositionally biased region" description="Basic and acidic residues" evidence="1">
    <location>
        <begin position="16"/>
        <end position="27"/>
    </location>
</feature>